<dbReference type="EMBL" id="VXIT01000005">
    <property type="protein sequence ID" value="KAA6412383.1"/>
    <property type="molecule type" value="Genomic_DNA"/>
</dbReference>
<sequence length="540" mass="58548">MALPLTPLSSSVQNLKASTTIERSTNLNSPKSYNTPNKSPCKDAENQTFAIAEDPPSSPLVENVDSENGPSFQVKSASRPPSPKKQSPESLDPIPLTEAALKENEGLTRAIETLEFEAANGKQDGACNDITVTNGGPQGYAGMDDTCFSAFSEVPDMTQFARMGRSPTKSIAGSPAKQMREAHYRNGLVTPGQSGRDTPGTTRKRGHDDDSRSPSPTPRGPKTSNDDDTTNLLDFTEQFNSIVPSSNPLPSRGKRNSISPIKFAPQRDVSWGSRGRITSPGKQMFPPSTPSETRSFASLLDFDIPPAPTPRSIPTVSARELESLKSTFLSQISSLRATLSGKEAEINSLKDAVGDAERRVGEAFENVREERNAKESLQHEKVNWEIRDNGRRELVLEVKEKILKIEHQRDGLLQKVDESEKKRAEAETKLAEAETRIVALRATAPSTPSGSAPGPVDPGPSKEAEAAVEKVARELHALYKTKHETKVAALKKSYEARWEKKCRDLEAKLEDAGSANAELRRALSGAPLPAVAAAPPPSDW</sequence>
<dbReference type="Pfam" id="PF12709">
    <property type="entry name" value="Fungal_TACC"/>
    <property type="match status" value="1"/>
</dbReference>
<protein>
    <recommendedName>
        <fullName evidence="5">Central kinetochore-associated</fullName>
    </recommendedName>
</protein>
<evidence type="ECO:0008006" key="5">
    <source>
        <dbReference type="Google" id="ProtNLM"/>
    </source>
</evidence>
<feature type="region of interest" description="Disordered" evidence="2">
    <location>
        <begin position="1"/>
        <end position="95"/>
    </location>
</feature>
<name>A0A5M8PUL9_9LECA</name>
<evidence type="ECO:0000313" key="3">
    <source>
        <dbReference type="EMBL" id="KAA6412383.1"/>
    </source>
</evidence>
<accession>A0A5M8PUL9</accession>
<organism evidence="3 4">
    <name type="scientific">Lasallia pustulata</name>
    <dbReference type="NCBI Taxonomy" id="136370"/>
    <lineage>
        <taxon>Eukaryota</taxon>
        <taxon>Fungi</taxon>
        <taxon>Dikarya</taxon>
        <taxon>Ascomycota</taxon>
        <taxon>Pezizomycotina</taxon>
        <taxon>Lecanoromycetes</taxon>
        <taxon>OSLEUM clade</taxon>
        <taxon>Umbilicariomycetidae</taxon>
        <taxon>Umbilicariales</taxon>
        <taxon>Umbilicariaceae</taxon>
        <taxon>Lasallia</taxon>
    </lineage>
</organism>
<proteinExistence type="predicted"/>
<feature type="compositionally biased region" description="Polar residues" evidence="2">
    <location>
        <begin position="66"/>
        <end position="76"/>
    </location>
</feature>
<dbReference type="InterPro" id="IPR024312">
    <property type="entry name" value="TACC_fungi"/>
</dbReference>
<feature type="compositionally biased region" description="Polar residues" evidence="2">
    <location>
        <begin position="191"/>
        <end position="201"/>
    </location>
</feature>
<feature type="compositionally biased region" description="Polar residues" evidence="2">
    <location>
        <begin position="237"/>
        <end position="249"/>
    </location>
</feature>
<dbReference type="Proteomes" id="UP000324767">
    <property type="component" value="Unassembled WGS sequence"/>
</dbReference>
<feature type="compositionally biased region" description="Polar residues" evidence="2">
    <location>
        <begin position="7"/>
        <end position="38"/>
    </location>
</feature>
<comment type="caution">
    <text evidence="3">The sequence shown here is derived from an EMBL/GenBank/DDBJ whole genome shotgun (WGS) entry which is preliminary data.</text>
</comment>
<gene>
    <name evidence="3" type="ORF">FRX48_03373</name>
</gene>
<evidence type="ECO:0000256" key="2">
    <source>
        <dbReference type="SAM" id="MobiDB-lite"/>
    </source>
</evidence>
<dbReference type="AlphaFoldDB" id="A0A5M8PUL9"/>
<evidence type="ECO:0000313" key="4">
    <source>
        <dbReference type="Proteomes" id="UP000324767"/>
    </source>
</evidence>
<keyword evidence="1" id="KW-0175">Coiled coil</keyword>
<feature type="compositionally biased region" description="Low complexity" evidence="2">
    <location>
        <begin position="442"/>
        <end position="454"/>
    </location>
</feature>
<reference evidence="3 4" key="1">
    <citation type="submission" date="2019-09" db="EMBL/GenBank/DDBJ databases">
        <title>The hologenome of the rock-dwelling lichen Lasallia pustulata.</title>
        <authorList>
            <person name="Greshake Tzovaras B."/>
            <person name="Segers F."/>
            <person name="Bicker A."/>
            <person name="Dal Grande F."/>
            <person name="Otte J."/>
            <person name="Hankeln T."/>
            <person name="Schmitt I."/>
            <person name="Ebersberger I."/>
        </authorList>
    </citation>
    <scope>NUCLEOTIDE SEQUENCE [LARGE SCALE GENOMIC DNA]</scope>
    <source>
        <strain evidence="3">A1-1</strain>
    </source>
</reference>
<dbReference type="OrthoDB" id="5367584at2759"/>
<feature type="coiled-coil region" evidence="1">
    <location>
        <begin position="495"/>
        <end position="522"/>
    </location>
</feature>
<feature type="region of interest" description="Disordered" evidence="2">
    <location>
        <begin position="441"/>
        <end position="467"/>
    </location>
</feature>
<feature type="region of interest" description="Disordered" evidence="2">
    <location>
        <begin position="161"/>
        <end position="294"/>
    </location>
</feature>
<evidence type="ECO:0000256" key="1">
    <source>
        <dbReference type="SAM" id="Coils"/>
    </source>
</evidence>